<organism evidence="1 2">
    <name type="scientific">Acrasis kona</name>
    <dbReference type="NCBI Taxonomy" id="1008807"/>
    <lineage>
        <taxon>Eukaryota</taxon>
        <taxon>Discoba</taxon>
        <taxon>Heterolobosea</taxon>
        <taxon>Tetramitia</taxon>
        <taxon>Eutetramitia</taxon>
        <taxon>Acrasidae</taxon>
        <taxon>Acrasis</taxon>
    </lineage>
</organism>
<accession>A0AAW2YTL6</accession>
<dbReference type="EMBL" id="JAOPGA020000639">
    <property type="protein sequence ID" value="KAL0480203.1"/>
    <property type="molecule type" value="Genomic_DNA"/>
</dbReference>
<evidence type="ECO:0000313" key="2">
    <source>
        <dbReference type="Proteomes" id="UP001431209"/>
    </source>
</evidence>
<name>A0AAW2YTL6_9EUKA</name>
<feature type="non-terminal residue" evidence="1">
    <location>
        <position position="111"/>
    </location>
</feature>
<reference evidence="1 2" key="1">
    <citation type="submission" date="2024-03" db="EMBL/GenBank/DDBJ databases">
        <title>The Acrasis kona genome and developmental transcriptomes reveal deep origins of eukaryotic multicellular pathways.</title>
        <authorList>
            <person name="Sheikh S."/>
            <person name="Fu C.-J."/>
            <person name="Brown M.W."/>
            <person name="Baldauf S.L."/>
        </authorList>
    </citation>
    <scope>NUCLEOTIDE SEQUENCE [LARGE SCALE GENOMIC DNA]</scope>
    <source>
        <strain evidence="1 2">ATCC MYA-3509</strain>
    </source>
</reference>
<dbReference type="AlphaFoldDB" id="A0AAW2YTL6"/>
<dbReference type="Proteomes" id="UP001431209">
    <property type="component" value="Unassembled WGS sequence"/>
</dbReference>
<comment type="caution">
    <text evidence="1">The sequence shown here is derived from an EMBL/GenBank/DDBJ whole genome shotgun (WGS) entry which is preliminary data.</text>
</comment>
<protein>
    <submittedName>
        <fullName evidence="1">Uncharacterized protein</fullName>
    </submittedName>
</protein>
<keyword evidence="2" id="KW-1185">Reference proteome</keyword>
<gene>
    <name evidence="1" type="ORF">AKO1_007224</name>
</gene>
<sequence>MDAALHQRHVQVECQYIKTPSTRTLLWNPTTTTTDVRGWTLLDPCEQYTIWLDDYPDESRSSLFPIRLWPLIFVRVNLYYGSSWWGVPYSLLLNGLMAVKSLIDNETTHWM</sequence>
<evidence type="ECO:0000313" key="1">
    <source>
        <dbReference type="EMBL" id="KAL0480203.1"/>
    </source>
</evidence>
<proteinExistence type="predicted"/>